<name>A0A0G1K4E4_9BACT</name>
<dbReference type="SUPFAM" id="SSF102462">
    <property type="entry name" value="Peptidyl-tRNA hydrolase II"/>
    <property type="match status" value="1"/>
</dbReference>
<comment type="subunit">
    <text evidence="7">Homodimer.</text>
</comment>
<keyword evidence="7" id="KW-0648">Protein biosynthesis</keyword>
<dbReference type="InterPro" id="IPR045864">
    <property type="entry name" value="aa-tRNA-synth_II/BPL/LPL"/>
</dbReference>
<organism evidence="10 11">
    <name type="scientific">Candidatus Wolfebacteria bacterium GW2011_GWE2_44_13</name>
    <dbReference type="NCBI Taxonomy" id="1619017"/>
    <lineage>
        <taxon>Bacteria</taxon>
        <taxon>Candidatus Wolfeibacteriota</taxon>
    </lineage>
</organism>
<keyword evidence="7 8" id="KW-0460">Magnesium</keyword>
<accession>A0A0G1K4E4</accession>
<evidence type="ECO:0000256" key="1">
    <source>
        <dbReference type="ARBA" id="ARBA00022598"/>
    </source>
</evidence>
<dbReference type="PRINTS" id="PR00982">
    <property type="entry name" value="TRNASYNTHLYS"/>
</dbReference>
<comment type="caution">
    <text evidence="10">The sequence shown here is derived from an EMBL/GenBank/DDBJ whole genome shotgun (WGS) entry which is preliminary data.</text>
</comment>
<dbReference type="NCBIfam" id="NF001756">
    <property type="entry name" value="PRK00484.1"/>
    <property type="match status" value="1"/>
</dbReference>
<dbReference type="PANTHER" id="PTHR42918:SF15">
    <property type="entry name" value="LYSINE--TRNA LIGASE, CHLOROPLASTIC_MITOCHONDRIAL"/>
    <property type="match status" value="1"/>
</dbReference>
<dbReference type="PANTHER" id="PTHR42918">
    <property type="entry name" value="LYSYL-TRNA SYNTHETASE"/>
    <property type="match status" value="1"/>
</dbReference>
<evidence type="ECO:0000256" key="5">
    <source>
        <dbReference type="ARBA" id="ARBA00023146"/>
    </source>
</evidence>
<dbReference type="HAMAP" id="MF_00252">
    <property type="entry name" value="Lys_tRNA_synth_class2"/>
    <property type="match status" value="1"/>
</dbReference>
<evidence type="ECO:0000259" key="9">
    <source>
        <dbReference type="PROSITE" id="PS50862"/>
    </source>
</evidence>
<feature type="domain" description="Aminoacyl-transfer RNA synthetases class-II family profile" evidence="9">
    <location>
        <begin position="173"/>
        <end position="478"/>
    </location>
</feature>
<sequence>MLDNIREAKIEKLNRLVAAGEEAYPQESKKEYTNQYVVEHFDELTEKPLTLAGRIKSMRVMGALAFVHIEDESGKIQILVKRDIVGDERFDLFANNIDMGDFIQATGTLFVTKTGEKTLQADAWKLLAKTLLPIPSEFYGLKDIEALLRKRYLDLMMNQETRELFLKKTIFWKTIRTFLNNEGFSEVDTPALEGIAGGADARPFITHHNALDRDFFLRISLELPLKKMLVGGFEKIYEIGKVFRNEGIDAEHLQDYLAMEFYWAYGDMEKGMDAVERMYKEIVKNVVGEDMKTQYDDVEIDWSGTWPRVDYFVEFKKETGIDLSGEVSVEELKKKADELGIKYDTADGKGRMIDTIYKKTVRQRLIQPCFLMGHPLEVSPLAKKDPNDTKRVLRFQPIACKSELGNGFSELNDPQDQRQRFEEQAKLREAGDEEAQMLDEDFIEALEYGMPPAVGFGLSERLFSFLMNRSIRETVVFPPMKEEGEVKTGKAKETKIAVVVLNKGASMERWEEMNTVGHLNAAFAARGGKGLLMQDEIQTKDNQAIKLNIQHAILIKEAGSSEVIQKLIKESKVQKLDVAEFTREMLKTTNDKKIIEETKAKDIDDVEFLGALVFGEKGKVESLTKEFELYK</sequence>
<dbReference type="InterPro" id="IPR006195">
    <property type="entry name" value="aa-tRNA-synth_II"/>
</dbReference>
<dbReference type="Proteomes" id="UP000034051">
    <property type="component" value="Unassembled WGS sequence"/>
</dbReference>
<dbReference type="Gene3D" id="3.30.930.10">
    <property type="entry name" value="Bira Bifunctional Protein, Domain 2"/>
    <property type="match status" value="1"/>
</dbReference>
<dbReference type="NCBIfam" id="TIGR00499">
    <property type="entry name" value="lysS_bact"/>
    <property type="match status" value="1"/>
</dbReference>
<comment type="cofactor">
    <cofactor evidence="7 8">
        <name>Mg(2+)</name>
        <dbReference type="ChEBI" id="CHEBI:18420"/>
    </cofactor>
    <text evidence="7 8">Binds 3 Mg(2+) ions per subunit.</text>
</comment>
<proteinExistence type="inferred from homology"/>
<dbReference type="InterPro" id="IPR044136">
    <property type="entry name" value="Lys-tRNA-ligase_II_N"/>
</dbReference>
<dbReference type="GO" id="GO:0000287">
    <property type="term" value="F:magnesium ion binding"/>
    <property type="evidence" value="ECO:0007669"/>
    <property type="project" value="UniProtKB-UniRule"/>
</dbReference>
<feature type="binding site" evidence="7">
    <location>
        <position position="403"/>
    </location>
    <ligand>
        <name>Mg(2+)</name>
        <dbReference type="ChEBI" id="CHEBI:18420"/>
        <label>1</label>
    </ligand>
</feature>
<dbReference type="InterPro" id="IPR023476">
    <property type="entry name" value="Pep_tRNA_hydro_II_dom_sf"/>
</dbReference>
<evidence type="ECO:0000313" key="11">
    <source>
        <dbReference type="Proteomes" id="UP000034051"/>
    </source>
</evidence>
<dbReference type="PATRIC" id="fig|1619017.3.peg.894"/>
<dbReference type="Gene3D" id="3.40.1490.10">
    <property type="entry name" value="Bit1"/>
    <property type="match status" value="1"/>
</dbReference>
<comment type="catalytic activity">
    <reaction evidence="6 7 8">
        <text>tRNA(Lys) + L-lysine + ATP = L-lysyl-tRNA(Lys) + AMP + diphosphate</text>
        <dbReference type="Rhea" id="RHEA:20792"/>
        <dbReference type="Rhea" id="RHEA-COMP:9696"/>
        <dbReference type="Rhea" id="RHEA-COMP:9697"/>
        <dbReference type="ChEBI" id="CHEBI:30616"/>
        <dbReference type="ChEBI" id="CHEBI:32551"/>
        <dbReference type="ChEBI" id="CHEBI:33019"/>
        <dbReference type="ChEBI" id="CHEBI:78442"/>
        <dbReference type="ChEBI" id="CHEBI:78529"/>
        <dbReference type="ChEBI" id="CHEBI:456215"/>
        <dbReference type="EC" id="6.1.1.6"/>
    </reaction>
</comment>
<dbReference type="GO" id="GO:0005829">
    <property type="term" value="C:cytosol"/>
    <property type="evidence" value="ECO:0007669"/>
    <property type="project" value="TreeGrafter"/>
</dbReference>
<evidence type="ECO:0000313" key="10">
    <source>
        <dbReference type="EMBL" id="KKT42699.1"/>
    </source>
</evidence>
<dbReference type="GO" id="GO:0004824">
    <property type="term" value="F:lysine-tRNA ligase activity"/>
    <property type="evidence" value="ECO:0007669"/>
    <property type="project" value="UniProtKB-UniRule"/>
</dbReference>
<keyword evidence="4 7" id="KW-0067">ATP-binding</keyword>
<keyword evidence="3 7" id="KW-0547">Nucleotide-binding</keyword>
<dbReference type="PROSITE" id="PS50862">
    <property type="entry name" value="AA_TRNA_LIGASE_II"/>
    <property type="match status" value="1"/>
</dbReference>
<evidence type="ECO:0000256" key="6">
    <source>
        <dbReference type="ARBA" id="ARBA00048573"/>
    </source>
</evidence>
<keyword evidence="1 7" id="KW-0436">Ligase</keyword>
<dbReference type="SUPFAM" id="SSF55681">
    <property type="entry name" value="Class II aaRS and biotin synthetases"/>
    <property type="match status" value="1"/>
</dbReference>
<comment type="subcellular location">
    <subcellularLocation>
        <location evidence="7">Cytoplasm</location>
    </subcellularLocation>
</comment>
<dbReference type="EC" id="6.1.1.6" evidence="7"/>
<dbReference type="InterPro" id="IPR018149">
    <property type="entry name" value="Lys-tRNA-synth_II_C"/>
</dbReference>
<dbReference type="GO" id="GO:0005524">
    <property type="term" value="F:ATP binding"/>
    <property type="evidence" value="ECO:0007669"/>
    <property type="project" value="UniProtKB-UniRule"/>
</dbReference>
<protein>
    <recommendedName>
        <fullName evidence="7">Lysine--tRNA ligase</fullName>
        <ecNumber evidence="7">6.1.1.6</ecNumber>
    </recommendedName>
    <alternativeName>
        <fullName evidence="7">Lysyl-tRNA synthetase</fullName>
        <shortName evidence="7">LysRS</shortName>
    </alternativeName>
</protein>
<evidence type="ECO:0000256" key="3">
    <source>
        <dbReference type="ARBA" id="ARBA00022741"/>
    </source>
</evidence>
<evidence type="ECO:0000256" key="8">
    <source>
        <dbReference type="RuleBase" id="RU000336"/>
    </source>
</evidence>
<dbReference type="InterPro" id="IPR004364">
    <property type="entry name" value="Aa-tRNA-synt_II"/>
</dbReference>
<reference evidence="10 11" key="1">
    <citation type="journal article" date="2015" name="Nature">
        <title>rRNA introns, odd ribosomes, and small enigmatic genomes across a large radiation of phyla.</title>
        <authorList>
            <person name="Brown C.T."/>
            <person name="Hug L.A."/>
            <person name="Thomas B.C."/>
            <person name="Sharon I."/>
            <person name="Castelle C.J."/>
            <person name="Singh A."/>
            <person name="Wilkins M.J."/>
            <person name="Williams K.H."/>
            <person name="Banfield J.F."/>
        </authorList>
    </citation>
    <scope>NUCLEOTIDE SEQUENCE [LARGE SCALE GENOMIC DNA]</scope>
</reference>
<dbReference type="InterPro" id="IPR002313">
    <property type="entry name" value="Lys-tRNA-ligase_II"/>
</dbReference>
<comment type="caution">
    <text evidence="7">Lacks conserved residue(s) required for the propagation of feature annotation.</text>
</comment>
<dbReference type="InterPro" id="IPR004365">
    <property type="entry name" value="NA-bd_OB_tRNA"/>
</dbReference>
<dbReference type="CDD" id="cd04322">
    <property type="entry name" value="LysRS_N"/>
    <property type="match status" value="1"/>
</dbReference>
<dbReference type="Pfam" id="PF01336">
    <property type="entry name" value="tRNA_anti-codon"/>
    <property type="match status" value="1"/>
</dbReference>
<dbReference type="GO" id="GO:0006430">
    <property type="term" value="P:lysyl-tRNA aminoacylation"/>
    <property type="evidence" value="ECO:0007669"/>
    <property type="project" value="UniProtKB-UniRule"/>
</dbReference>
<keyword evidence="5 7" id="KW-0030">Aminoacyl-tRNA synthetase</keyword>
<feature type="binding site" evidence="7">
    <location>
        <position position="403"/>
    </location>
    <ligand>
        <name>Mg(2+)</name>
        <dbReference type="ChEBI" id="CHEBI:18420"/>
        <label>2</label>
    </ligand>
</feature>
<keyword evidence="7" id="KW-0963">Cytoplasm</keyword>
<dbReference type="SUPFAM" id="SSF50249">
    <property type="entry name" value="Nucleic acid-binding proteins"/>
    <property type="match status" value="1"/>
</dbReference>
<dbReference type="GO" id="GO:0000049">
    <property type="term" value="F:tRNA binding"/>
    <property type="evidence" value="ECO:0007669"/>
    <property type="project" value="TreeGrafter"/>
</dbReference>
<evidence type="ECO:0000256" key="7">
    <source>
        <dbReference type="HAMAP-Rule" id="MF_00252"/>
    </source>
</evidence>
<dbReference type="InterPro" id="IPR018988">
    <property type="entry name" value="DUF2000"/>
</dbReference>
<evidence type="ECO:0000256" key="2">
    <source>
        <dbReference type="ARBA" id="ARBA00022723"/>
    </source>
</evidence>
<dbReference type="InterPro" id="IPR012340">
    <property type="entry name" value="NA-bd_OB-fold"/>
</dbReference>
<evidence type="ECO:0000256" key="4">
    <source>
        <dbReference type="ARBA" id="ARBA00022840"/>
    </source>
</evidence>
<gene>
    <name evidence="7" type="primary">lysS</name>
    <name evidence="10" type="ORF">UW32_C0004G0004</name>
</gene>
<dbReference type="AlphaFoldDB" id="A0A0G1K4E4"/>
<comment type="similarity">
    <text evidence="7">Belongs to the class-II aminoacyl-tRNA synthetase family.</text>
</comment>
<dbReference type="Pfam" id="PF09391">
    <property type="entry name" value="DUF2000"/>
    <property type="match status" value="1"/>
</dbReference>
<keyword evidence="2 7" id="KW-0479">Metal-binding</keyword>
<dbReference type="Pfam" id="PF00152">
    <property type="entry name" value="tRNA-synt_2"/>
    <property type="match status" value="1"/>
</dbReference>
<dbReference type="Gene3D" id="2.40.50.140">
    <property type="entry name" value="Nucleic acid-binding proteins"/>
    <property type="match status" value="1"/>
</dbReference>
<dbReference type="EMBL" id="LCHW01000004">
    <property type="protein sequence ID" value="KKT42699.1"/>
    <property type="molecule type" value="Genomic_DNA"/>
</dbReference>